<dbReference type="FunFam" id="3.40.50.2000:FF:000119">
    <property type="entry name" value="Glycosyl transferase group 1"/>
    <property type="match status" value="1"/>
</dbReference>
<dbReference type="CDD" id="cd03809">
    <property type="entry name" value="GT4_MtfB-like"/>
    <property type="match status" value="1"/>
</dbReference>
<reference evidence="3 4" key="1">
    <citation type="submission" date="2018-08" db="EMBL/GenBank/DDBJ databases">
        <title>Mucilaginibacter sp. MYSH2.</title>
        <authorList>
            <person name="Seo T."/>
        </authorList>
    </citation>
    <scope>NUCLEOTIDE SEQUENCE [LARGE SCALE GENOMIC DNA]</scope>
    <source>
        <strain evidence="3 4">MYSH2</strain>
    </source>
</reference>
<proteinExistence type="predicted"/>
<dbReference type="SUPFAM" id="SSF53756">
    <property type="entry name" value="UDP-Glycosyltransferase/glycogen phosphorylase"/>
    <property type="match status" value="1"/>
</dbReference>
<dbReference type="PANTHER" id="PTHR46401:SF2">
    <property type="entry name" value="GLYCOSYLTRANSFERASE WBBK-RELATED"/>
    <property type="match status" value="1"/>
</dbReference>
<evidence type="ECO:0000256" key="1">
    <source>
        <dbReference type="ARBA" id="ARBA00022679"/>
    </source>
</evidence>
<dbReference type="AlphaFoldDB" id="A0A372NU80"/>
<dbReference type="GO" id="GO:0009103">
    <property type="term" value="P:lipopolysaccharide biosynthetic process"/>
    <property type="evidence" value="ECO:0007669"/>
    <property type="project" value="TreeGrafter"/>
</dbReference>
<dbReference type="RefSeq" id="WP_117392529.1">
    <property type="nucleotide sequence ID" value="NZ_QWDC01000002.1"/>
</dbReference>
<protein>
    <submittedName>
        <fullName evidence="3">Glycosyltransferase family 1 protein</fullName>
    </submittedName>
</protein>
<evidence type="ECO:0000313" key="4">
    <source>
        <dbReference type="Proteomes" id="UP000264217"/>
    </source>
</evidence>
<keyword evidence="1 3" id="KW-0808">Transferase</keyword>
<gene>
    <name evidence="3" type="ORF">D0C36_15605</name>
</gene>
<keyword evidence="4" id="KW-1185">Reference proteome</keyword>
<evidence type="ECO:0000313" key="3">
    <source>
        <dbReference type="EMBL" id="RFZ92820.1"/>
    </source>
</evidence>
<accession>A0A372NU80</accession>
<dbReference type="InterPro" id="IPR001296">
    <property type="entry name" value="Glyco_trans_1"/>
</dbReference>
<dbReference type="Proteomes" id="UP000264217">
    <property type="component" value="Unassembled WGS sequence"/>
</dbReference>
<dbReference type="EMBL" id="QWDC01000002">
    <property type="protein sequence ID" value="RFZ92820.1"/>
    <property type="molecule type" value="Genomic_DNA"/>
</dbReference>
<organism evidence="3 4">
    <name type="scientific">Mucilaginibacter conchicola</name>
    <dbReference type="NCBI Taxonomy" id="2303333"/>
    <lineage>
        <taxon>Bacteria</taxon>
        <taxon>Pseudomonadati</taxon>
        <taxon>Bacteroidota</taxon>
        <taxon>Sphingobacteriia</taxon>
        <taxon>Sphingobacteriales</taxon>
        <taxon>Sphingobacteriaceae</taxon>
        <taxon>Mucilaginibacter</taxon>
    </lineage>
</organism>
<feature type="domain" description="Glycosyl transferase family 1" evidence="2">
    <location>
        <begin position="202"/>
        <end position="352"/>
    </location>
</feature>
<comment type="caution">
    <text evidence="3">The sequence shown here is derived from an EMBL/GenBank/DDBJ whole genome shotgun (WGS) entry which is preliminary data.</text>
</comment>
<dbReference type="PANTHER" id="PTHR46401">
    <property type="entry name" value="GLYCOSYLTRANSFERASE WBBK-RELATED"/>
    <property type="match status" value="1"/>
</dbReference>
<name>A0A372NU80_9SPHI</name>
<sequence length="378" mass="42349">MGNITGKINVGIDAKWFFSGPPSGNMVVKNLVNEMILHNRDRFNLHLLINSKDSKQAAAYFPAGVNLIQLPAVPNMLSNLLLVPLAAMRYNLKTVLFQNFASTWPGKLHKIAYIHDVLFLDYPEYYTKTERFYFKQMKRLASKANNIIAISASEKERLIANDFAGNADINVVYHGINDSFKPVGSYAADEVYAIINRYQLPAKYLLFVGRVNIRKNLLNLVKAISFVDDKSIPLLIVGEKNNQNAELEKLINEEQLGHRILIIGHVPENDLQLIYACATIFCFPSYAEGFGLPPLEAMKCGVPVVTSDRTAMPEVCGDAAVYIDPDNPHDMARKINALLNNTELYNDKVKRGLERAANFIWAKSAQQILTIIEETSVS</sequence>
<dbReference type="GO" id="GO:0016757">
    <property type="term" value="F:glycosyltransferase activity"/>
    <property type="evidence" value="ECO:0007669"/>
    <property type="project" value="InterPro"/>
</dbReference>
<dbReference type="Gene3D" id="3.40.50.2000">
    <property type="entry name" value="Glycogen Phosphorylase B"/>
    <property type="match status" value="2"/>
</dbReference>
<dbReference type="Pfam" id="PF00534">
    <property type="entry name" value="Glycos_transf_1"/>
    <property type="match status" value="1"/>
</dbReference>
<dbReference type="OrthoDB" id="9801609at2"/>
<evidence type="ECO:0000259" key="2">
    <source>
        <dbReference type="Pfam" id="PF00534"/>
    </source>
</evidence>